<evidence type="ECO:0000256" key="2">
    <source>
        <dbReference type="ARBA" id="ARBA00022801"/>
    </source>
</evidence>
<sequence length="650" mass="70950">MPITPQEIATADQINGLSLSFLGTRVVYCVGPAFRAKDAHKTQALWIADVGVAASARRITSGLFNDQAPKFHPVSGDVYFLSDRHKAGSKAQIYRISSGEFGGDPEPVTGTENVREVSTFEISPDGRWLAYVSADEPAEKDEEKKETYVIIWQAPKQLGRLRIIDLSGRIKDPRTVVSVDQHVSSFTWSPDSTRILYRLADLPDLESQVFPISENIVSIEEDDGDLHLAFTHIVTHNRVLYRNSVWTEPRRFYFLHTPDSTSAPALWVCETAPGATPTRVAFGDTDDAAGLVGVDTEAAVEVASGLETRIDIVGSTSFTAFKTSEDAFSSWDIRKVNGKYVFVAVRSSGVTGEPENIWSGSTVPGTKGVLSTKLSSHHEWVSGKEIPQCAPFSWSSEDGTALEGIVAYPRGQSLKNLPTVVVPHGGPYWRDTLDLRIGTNYRNLLASHGFLVLCPNYRGSLGRGTDFARVANGGMGTLDYADIESMLDEAIKRGYVDPEKVAIAGYSQGGFLSAWACTRPNSIWKAGVIGAAPTDWGSLILSSDLPDLEADLGGSAPWSPRAPQYLQGSPIRDVKNVKAPLLLIHGEKDARVPLTQAIGFMRGLIREGDKAVSQASELVIYPREGHPFEERAHIEDQLTRVLAHIQKYLA</sequence>
<dbReference type="Gene3D" id="2.120.10.30">
    <property type="entry name" value="TolB, C-terminal domain"/>
    <property type="match status" value="1"/>
</dbReference>
<proteinExistence type="inferred from homology"/>
<comment type="caution">
    <text evidence="5">The sequence shown here is derived from an EMBL/GenBank/DDBJ whole genome shotgun (WGS) entry which is preliminary data.</text>
</comment>
<dbReference type="InterPro" id="IPR029058">
    <property type="entry name" value="AB_hydrolase_fold"/>
</dbReference>
<evidence type="ECO:0000313" key="5">
    <source>
        <dbReference type="EMBL" id="KAJ7353332.1"/>
    </source>
</evidence>
<dbReference type="InterPro" id="IPR011042">
    <property type="entry name" value="6-blade_b-propeller_TolB-like"/>
</dbReference>
<evidence type="ECO:0000256" key="1">
    <source>
        <dbReference type="ARBA" id="ARBA00010040"/>
    </source>
</evidence>
<feature type="domain" description="Peptidase S9 prolyl oligopeptidase catalytic" evidence="4">
    <location>
        <begin position="443"/>
        <end position="649"/>
    </location>
</feature>
<protein>
    <recommendedName>
        <fullName evidence="3">Dipeptidyl-peptidase V</fullName>
    </recommendedName>
</protein>
<dbReference type="PANTHER" id="PTHR42776:SF27">
    <property type="entry name" value="DIPEPTIDYL PEPTIDASE FAMILY MEMBER 6"/>
    <property type="match status" value="1"/>
</dbReference>
<dbReference type="SUPFAM" id="SSF82171">
    <property type="entry name" value="DPP6 N-terminal domain-like"/>
    <property type="match status" value="1"/>
</dbReference>
<evidence type="ECO:0000256" key="3">
    <source>
        <dbReference type="ARBA" id="ARBA00032829"/>
    </source>
</evidence>
<dbReference type="Proteomes" id="UP001218218">
    <property type="component" value="Unassembled WGS sequence"/>
</dbReference>
<evidence type="ECO:0000313" key="6">
    <source>
        <dbReference type="Proteomes" id="UP001218218"/>
    </source>
</evidence>
<keyword evidence="6" id="KW-1185">Reference proteome</keyword>
<reference evidence="5" key="1">
    <citation type="submission" date="2023-03" db="EMBL/GenBank/DDBJ databases">
        <title>Massive genome expansion in bonnet fungi (Mycena s.s.) driven by repeated elements and novel gene families across ecological guilds.</title>
        <authorList>
            <consortium name="Lawrence Berkeley National Laboratory"/>
            <person name="Harder C.B."/>
            <person name="Miyauchi S."/>
            <person name="Viragh M."/>
            <person name="Kuo A."/>
            <person name="Thoen E."/>
            <person name="Andreopoulos B."/>
            <person name="Lu D."/>
            <person name="Skrede I."/>
            <person name="Drula E."/>
            <person name="Henrissat B."/>
            <person name="Morin E."/>
            <person name="Kohler A."/>
            <person name="Barry K."/>
            <person name="LaButti K."/>
            <person name="Morin E."/>
            <person name="Salamov A."/>
            <person name="Lipzen A."/>
            <person name="Mereny Z."/>
            <person name="Hegedus B."/>
            <person name="Baldrian P."/>
            <person name="Stursova M."/>
            <person name="Weitz H."/>
            <person name="Taylor A."/>
            <person name="Grigoriev I.V."/>
            <person name="Nagy L.G."/>
            <person name="Martin F."/>
            <person name="Kauserud H."/>
        </authorList>
    </citation>
    <scope>NUCLEOTIDE SEQUENCE</scope>
    <source>
        <strain evidence="5">CBHHK002</strain>
    </source>
</reference>
<keyword evidence="2" id="KW-0378">Hydrolase</keyword>
<accession>A0AAD7AAF3</accession>
<gene>
    <name evidence="5" type="ORF">DFH08DRAFT_739162</name>
</gene>
<name>A0AAD7AAF3_9AGAR</name>
<dbReference type="PANTHER" id="PTHR42776">
    <property type="entry name" value="SERINE PEPTIDASE S9 FAMILY MEMBER"/>
    <property type="match status" value="1"/>
</dbReference>
<dbReference type="Gene3D" id="3.40.50.1820">
    <property type="entry name" value="alpha/beta hydrolase"/>
    <property type="match status" value="1"/>
</dbReference>
<organism evidence="5 6">
    <name type="scientific">Mycena albidolilacea</name>
    <dbReference type="NCBI Taxonomy" id="1033008"/>
    <lineage>
        <taxon>Eukaryota</taxon>
        <taxon>Fungi</taxon>
        <taxon>Dikarya</taxon>
        <taxon>Basidiomycota</taxon>
        <taxon>Agaricomycotina</taxon>
        <taxon>Agaricomycetes</taxon>
        <taxon>Agaricomycetidae</taxon>
        <taxon>Agaricales</taxon>
        <taxon>Marasmiineae</taxon>
        <taxon>Mycenaceae</taxon>
        <taxon>Mycena</taxon>
    </lineage>
</organism>
<comment type="similarity">
    <text evidence="1">Belongs to the peptidase S9C family.</text>
</comment>
<dbReference type="GO" id="GO:0006508">
    <property type="term" value="P:proteolysis"/>
    <property type="evidence" value="ECO:0007669"/>
    <property type="project" value="InterPro"/>
</dbReference>
<dbReference type="SUPFAM" id="SSF53474">
    <property type="entry name" value="alpha/beta-Hydrolases"/>
    <property type="match status" value="1"/>
</dbReference>
<dbReference type="GO" id="GO:0004252">
    <property type="term" value="F:serine-type endopeptidase activity"/>
    <property type="evidence" value="ECO:0007669"/>
    <property type="project" value="TreeGrafter"/>
</dbReference>
<dbReference type="Pfam" id="PF00326">
    <property type="entry name" value="Peptidase_S9"/>
    <property type="match status" value="1"/>
</dbReference>
<dbReference type="InterPro" id="IPR001375">
    <property type="entry name" value="Peptidase_S9_cat"/>
</dbReference>
<dbReference type="AlphaFoldDB" id="A0AAD7AAF3"/>
<dbReference type="EMBL" id="JARIHO010000011">
    <property type="protein sequence ID" value="KAJ7353332.1"/>
    <property type="molecule type" value="Genomic_DNA"/>
</dbReference>
<evidence type="ECO:0000259" key="4">
    <source>
        <dbReference type="Pfam" id="PF00326"/>
    </source>
</evidence>